<keyword evidence="11 18" id="KW-0067">ATP-binding</keyword>
<evidence type="ECO:0000256" key="3">
    <source>
        <dbReference type="ARBA" id="ARBA00012513"/>
    </source>
</evidence>
<protein>
    <recommendedName>
        <fullName evidence="3">non-specific serine/threonine protein kinase</fullName>
        <ecNumber evidence="3">2.7.11.1</ecNumber>
    </recommendedName>
</protein>
<evidence type="ECO:0000313" key="21">
    <source>
        <dbReference type="EMBL" id="BAT73506.1"/>
    </source>
</evidence>
<feature type="domain" description="Protein kinase" evidence="20">
    <location>
        <begin position="346"/>
        <end position="646"/>
    </location>
</feature>
<evidence type="ECO:0000256" key="17">
    <source>
        <dbReference type="ARBA" id="ARBA00048679"/>
    </source>
</evidence>
<evidence type="ECO:0000256" key="11">
    <source>
        <dbReference type="ARBA" id="ARBA00022840"/>
    </source>
</evidence>
<dbReference type="GO" id="GO:0005524">
    <property type="term" value="F:ATP binding"/>
    <property type="evidence" value="ECO:0007669"/>
    <property type="project" value="UniProtKB-UniRule"/>
</dbReference>
<dbReference type="GO" id="GO:0004674">
    <property type="term" value="F:protein serine/threonine kinase activity"/>
    <property type="evidence" value="ECO:0007669"/>
    <property type="project" value="UniProtKB-KW"/>
</dbReference>
<dbReference type="InterPro" id="IPR011009">
    <property type="entry name" value="Kinase-like_dom_sf"/>
</dbReference>
<evidence type="ECO:0000256" key="8">
    <source>
        <dbReference type="ARBA" id="ARBA00022729"/>
    </source>
</evidence>
<dbReference type="GO" id="GO:0005886">
    <property type="term" value="C:plasma membrane"/>
    <property type="evidence" value="ECO:0007669"/>
    <property type="project" value="UniProtKB-SubCell"/>
</dbReference>
<sequence length="669" mass="74374">MLDAMDERLTKKYAFHDPNYIVRDKVYNFIKLINTGSIFVLLIFSVASNPSSATPSPSPSPTISPTNNSTCPVPMNYVQTVPWNISSCQNFQPLSTQYQTSTSSCCQTLLSLFGVALAQNLKENSLFQLPNLPTSISCLQDFQSNLTSLSLPNNLVSSCFDPQQFVITPNICARIQNKEDWLTRLGSTPQLDTACKPDLSDRNQCRKCVAEGDKVQQKLSAIDGNESHSQDCFYFTALYMAGVANQYGPESRGALSCILTLLLNSQVDSRDGHRALRLGLFVASLAVLVILLLGSGLYFWYTKRRSVENLLAYADLQDERFRQRLRPNTALTWFEIESLVKATNNFSPQNFIGRGGFGMVYKGLLPDGTMVAVKRLEEFDSQGDTLFYSEVEIVSNLKHRNLVPLRGCCLVDGSHNLEYRGRYLVHEYMPNGSLQDHLFPTKLENQYAKKSLTWTQRKSIILDVANALVYLHFGVKPAVYHRDIKATNILLDADMRARVGDFGLVKRSSESTSHLNTIVAGTRGYVAPEYALYGQLTEKSDVYSFGVVVLEIMCGRKALEVSSSGTPVFLITDWVWSLMKSGNIGEALDASMFGDGNHATNIMERFLLVGILSSHVVVASRPTILNVLKMLEGDIEIPPIPDRPLMHGHYVMYDRDCSGMSSGCGFVSS</sequence>
<dbReference type="FunFam" id="3.30.200.20:FF:000542">
    <property type="entry name" value="Receptor-like serine/threonine-protein kinase At4g25390"/>
    <property type="match status" value="1"/>
</dbReference>
<dbReference type="PROSITE" id="PS00108">
    <property type="entry name" value="PROTEIN_KINASE_ST"/>
    <property type="match status" value="1"/>
</dbReference>
<evidence type="ECO:0000256" key="6">
    <source>
        <dbReference type="ARBA" id="ARBA00022679"/>
    </source>
</evidence>
<keyword evidence="14" id="KW-0675">Receptor</keyword>
<dbReference type="AlphaFoldDB" id="A0A0S3QYV5"/>
<feature type="transmembrane region" description="Helical" evidence="19">
    <location>
        <begin position="278"/>
        <end position="301"/>
    </location>
</feature>
<feature type="binding site" evidence="18">
    <location>
        <position position="374"/>
    </location>
    <ligand>
        <name>ATP</name>
        <dbReference type="ChEBI" id="CHEBI:30616"/>
    </ligand>
</feature>
<dbReference type="InterPro" id="IPR017441">
    <property type="entry name" value="Protein_kinase_ATP_BS"/>
</dbReference>
<dbReference type="OrthoDB" id="122279at2759"/>
<evidence type="ECO:0000256" key="16">
    <source>
        <dbReference type="ARBA" id="ARBA00047899"/>
    </source>
</evidence>
<comment type="catalytic activity">
    <reaction evidence="16">
        <text>L-threonyl-[protein] + ATP = O-phospho-L-threonyl-[protein] + ADP + H(+)</text>
        <dbReference type="Rhea" id="RHEA:46608"/>
        <dbReference type="Rhea" id="RHEA-COMP:11060"/>
        <dbReference type="Rhea" id="RHEA-COMP:11605"/>
        <dbReference type="ChEBI" id="CHEBI:15378"/>
        <dbReference type="ChEBI" id="CHEBI:30013"/>
        <dbReference type="ChEBI" id="CHEBI:30616"/>
        <dbReference type="ChEBI" id="CHEBI:61977"/>
        <dbReference type="ChEBI" id="CHEBI:456216"/>
        <dbReference type="EC" id="2.7.11.1"/>
    </reaction>
</comment>
<evidence type="ECO:0000256" key="2">
    <source>
        <dbReference type="ARBA" id="ARBA00004479"/>
    </source>
</evidence>
<dbReference type="EC" id="2.7.11.1" evidence="3"/>
<evidence type="ECO:0000256" key="13">
    <source>
        <dbReference type="ARBA" id="ARBA00023136"/>
    </source>
</evidence>
<evidence type="ECO:0000256" key="9">
    <source>
        <dbReference type="ARBA" id="ARBA00022741"/>
    </source>
</evidence>
<comment type="subcellular location">
    <subcellularLocation>
        <location evidence="1">Cell membrane</location>
        <topology evidence="1">Single-pass membrane protein</topology>
    </subcellularLocation>
    <subcellularLocation>
        <location evidence="2">Membrane</location>
        <topology evidence="2">Single-pass type I membrane protein</topology>
    </subcellularLocation>
</comment>
<dbReference type="PROSITE" id="PS50011">
    <property type="entry name" value="PROTEIN_KINASE_DOM"/>
    <property type="match status" value="1"/>
</dbReference>
<dbReference type="Proteomes" id="UP000291084">
    <property type="component" value="Chromosome 1"/>
</dbReference>
<evidence type="ECO:0000256" key="1">
    <source>
        <dbReference type="ARBA" id="ARBA00004162"/>
    </source>
</evidence>
<evidence type="ECO:0000256" key="4">
    <source>
        <dbReference type="ARBA" id="ARBA00022475"/>
    </source>
</evidence>
<dbReference type="SMART" id="SM00220">
    <property type="entry name" value="S_TKc"/>
    <property type="match status" value="1"/>
</dbReference>
<evidence type="ECO:0000256" key="10">
    <source>
        <dbReference type="ARBA" id="ARBA00022777"/>
    </source>
</evidence>
<dbReference type="PANTHER" id="PTHR47989:SF58">
    <property type="entry name" value="PROTEIN KINASE DOMAIN-CONTAINING PROTEIN"/>
    <property type="match status" value="1"/>
</dbReference>
<evidence type="ECO:0000256" key="18">
    <source>
        <dbReference type="PROSITE-ProRule" id="PRU10141"/>
    </source>
</evidence>
<accession>A0A0S3QYV5</accession>
<keyword evidence="10" id="KW-0418">Kinase</keyword>
<evidence type="ECO:0000256" key="5">
    <source>
        <dbReference type="ARBA" id="ARBA00022527"/>
    </source>
</evidence>
<dbReference type="EMBL" id="AP015034">
    <property type="protein sequence ID" value="BAT73506.1"/>
    <property type="molecule type" value="Genomic_DNA"/>
</dbReference>
<gene>
    <name evidence="21" type="primary">Vigan.01G099900</name>
    <name evidence="21" type="ORF">VIGAN_01099900</name>
</gene>
<evidence type="ECO:0000256" key="7">
    <source>
        <dbReference type="ARBA" id="ARBA00022692"/>
    </source>
</evidence>
<dbReference type="InterPro" id="IPR000719">
    <property type="entry name" value="Prot_kinase_dom"/>
</dbReference>
<evidence type="ECO:0000259" key="20">
    <source>
        <dbReference type="PROSITE" id="PS50011"/>
    </source>
</evidence>
<comment type="catalytic activity">
    <reaction evidence="17">
        <text>L-seryl-[protein] + ATP = O-phospho-L-seryl-[protein] + ADP + H(+)</text>
        <dbReference type="Rhea" id="RHEA:17989"/>
        <dbReference type="Rhea" id="RHEA-COMP:9863"/>
        <dbReference type="Rhea" id="RHEA-COMP:11604"/>
        <dbReference type="ChEBI" id="CHEBI:15378"/>
        <dbReference type="ChEBI" id="CHEBI:29999"/>
        <dbReference type="ChEBI" id="CHEBI:30616"/>
        <dbReference type="ChEBI" id="CHEBI:83421"/>
        <dbReference type="ChEBI" id="CHEBI:456216"/>
        <dbReference type="EC" id="2.7.11.1"/>
    </reaction>
</comment>
<evidence type="ECO:0000256" key="19">
    <source>
        <dbReference type="SAM" id="Phobius"/>
    </source>
</evidence>
<keyword evidence="5" id="KW-0723">Serine/threonine-protein kinase</keyword>
<keyword evidence="7 19" id="KW-0812">Transmembrane</keyword>
<dbReference type="SUPFAM" id="SSF56112">
    <property type="entry name" value="Protein kinase-like (PK-like)"/>
    <property type="match status" value="1"/>
</dbReference>
<evidence type="ECO:0000256" key="12">
    <source>
        <dbReference type="ARBA" id="ARBA00022989"/>
    </source>
</evidence>
<keyword evidence="6" id="KW-0808">Transferase</keyword>
<keyword evidence="4" id="KW-1003">Cell membrane</keyword>
<dbReference type="Pfam" id="PF19160">
    <property type="entry name" value="SPARK"/>
    <property type="match status" value="1"/>
</dbReference>
<organism evidence="21 22">
    <name type="scientific">Vigna angularis var. angularis</name>
    <dbReference type="NCBI Taxonomy" id="157739"/>
    <lineage>
        <taxon>Eukaryota</taxon>
        <taxon>Viridiplantae</taxon>
        <taxon>Streptophyta</taxon>
        <taxon>Embryophyta</taxon>
        <taxon>Tracheophyta</taxon>
        <taxon>Spermatophyta</taxon>
        <taxon>Magnoliopsida</taxon>
        <taxon>eudicotyledons</taxon>
        <taxon>Gunneridae</taxon>
        <taxon>Pentapetalae</taxon>
        <taxon>rosids</taxon>
        <taxon>fabids</taxon>
        <taxon>Fabales</taxon>
        <taxon>Fabaceae</taxon>
        <taxon>Papilionoideae</taxon>
        <taxon>50 kb inversion clade</taxon>
        <taxon>NPAAA clade</taxon>
        <taxon>indigoferoid/millettioid clade</taxon>
        <taxon>Phaseoleae</taxon>
        <taxon>Vigna</taxon>
    </lineage>
</organism>
<proteinExistence type="predicted"/>
<dbReference type="PANTHER" id="PTHR47989">
    <property type="entry name" value="OS01G0750732 PROTEIN"/>
    <property type="match status" value="1"/>
</dbReference>
<keyword evidence="8" id="KW-0732">Signal</keyword>
<keyword evidence="9 18" id="KW-0547">Nucleotide-binding</keyword>
<dbReference type="InterPro" id="IPR008271">
    <property type="entry name" value="Ser/Thr_kinase_AS"/>
</dbReference>
<evidence type="ECO:0000256" key="15">
    <source>
        <dbReference type="ARBA" id="ARBA00023180"/>
    </source>
</evidence>
<dbReference type="Pfam" id="PF00069">
    <property type="entry name" value="Pkinase"/>
    <property type="match status" value="1"/>
</dbReference>
<dbReference type="FunFam" id="1.10.510.10:FF:000287">
    <property type="entry name" value="probable LRR receptor-like serine/threonine-protein kinase RKF3"/>
    <property type="match status" value="1"/>
</dbReference>
<evidence type="ECO:0000256" key="14">
    <source>
        <dbReference type="ARBA" id="ARBA00023170"/>
    </source>
</evidence>
<name>A0A0S3QYV5_PHAAN</name>
<reference evidence="21 22" key="1">
    <citation type="journal article" date="2015" name="Sci. Rep.">
        <title>The power of single molecule real-time sequencing technology in the de novo assembly of a eukaryotic genome.</title>
        <authorList>
            <person name="Sakai H."/>
            <person name="Naito K."/>
            <person name="Ogiso-Tanaka E."/>
            <person name="Takahashi Y."/>
            <person name="Iseki K."/>
            <person name="Muto C."/>
            <person name="Satou K."/>
            <person name="Teruya K."/>
            <person name="Shiroma A."/>
            <person name="Shimoji M."/>
            <person name="Hirano T."/>
            <person name="Itoh T."/>
            <person name="Kaga A."/>
            <person name="Tomooka N."/>
        </authorList>
    </citation>
    <scope>NUCLEOTIDE SEQUENCE [LARGE SCALE GENOMIC DNA]</scope>
    <source>
        <strain evidence="22">cv. Shumari</strain>
    </source>
</reference>
<keyword evidence="15" id="KW-0325">Glycoprotein</keyword>
<dbReference type="InterPro" id="IPR043891">
    <property type="entry name" value="SPARK"/>
</dbReference>
<dbReference type="PROSITE" id="PS00107">
    <property type="entry name" value="PROTEIN_KINASE_ATP"/>
    <property type="match status" value="1"/>
</dbReference>
<evidence type="ECO:0000313" key="22">
    <source>
        <dbReference type="Proteomes" id="UP000291084"/>
    </source>
</evidence>
<dbReference type="Gene3D" id="3.30.200.20">
    <property type="entry name" value="Phosphorylase Kinase, domain 1"/>
    <property type="match status" value="1"/>
</dbReference>
<dbReference type="Gene3D" id="1.10.510.10">
    <property type="entry name" value="Transferase(Phosphotransferase) domain 1"/>
    <property type="match status" value="1"/>
</dbReference>
<keyword evidence="12 19" id="KW-1133">Transmembrane helix</keyword>
<keyword evidence="22" id="KW-1185">Reference proteome</keyword>
<keyword evidence="13 19" id="KW-0472">Membrane</keyword>